<dbReference type="InterPro" id="IPR057984">
    <property type="entry name" value="PATROL1_C"/>
</dbReference>
<gene>
    <name evidence="4" type="ORF">C4D60_Mb04t36120</name>
</gene>
<name>A0A4S8KH51_MUSBA</name>
<dbReference type="InterPro" id="IPR008528">
    <property type="entry name" value="unc-13_homologue"/>
</dbReference>
<evidence type="ECO:0000259" key="2">
    <source>
        <dbReference type="PROSITE" id="PS51258"/>
    </source>
</evidence>
<sequence>MGREHSHSSISRSDTDPSLELDCPFGRIDSLTRTDLREAVYELFFMTCRSSPGFGGSRGSLNYYPSSPASTGGGGEGSPKWGSSGMTVARSRIKKALGLNARRSSPMTTGMSSGSNSPGKARRPMTSAEIMRLQMRVTEQSDRRLRKTLMRTLVGQVGRKAETIILPLELLRQLKPSEFNDAQEYHQWQRRQLKILEAGLLLYPSVPVDRHSPAAARLLEIIRASELKPIDTSKNSETMRNLCNAVVALAWRSSSGASTEVCHWADGYPLNVHLYLALLHSIFDLREDTVVLDEVDELIELMKKTWSNLGINKMIHNVCFAWLFFQRYLETGQIEPDLLCATLATLVEVASNAKKADRDANYVNLLSGALTVMQSWAEAKVLDYHECFDKETIASMENIVSLALSTTNIIGEDPLDNGASLVDDNGTAAVDPSVNRVDYYIRSSMRSAFAKILENGASHGDSVIVGINDDPSNILLQLAEETEELALVEKDLFSPVLRKWHQVPTAAAVVTIHSCFGIVLKQYLSKVTCLTNELVRVLQSAGKLEKLLVQMVVEDSADCEDGGKGVVREMVPYDVDSIVAGLLKTWIDERLRIGKECLSRAKETESWMPRSKNEPYAQSSMDLMKLAKVTVDEFFEIPVGARDDMVQDLADGLETIFQEYTTFVAACGNKQSYVPSLPPLTRCNQDSNLVRLWKRAAVRCSVGIGRSNGKDGITNMNHPRPSTSRGTQRLYIRLNTLHYVLAHLHALDKSLSFFSRSGPSPAGRHTAANRRLAPSHHFGLARSSVQSAIQYVSEVAAYRLIFLDSRHSFYDGLYVESVTDARIQPGLRILKQNLTLLVSILTGEGGDEGVVRGVPDGATGRGKRAGVRAGGLRVGGRRFPQPEAGVLHLRGRAGGGGGGEPGGGGGGGNRGAHGPAHGEADRGLQHRGVRGERAFARADYESVVDDFRSLKRVFCTCGEGLVAEEVVNREAEVVEGIVALMALPTERLIEDFSIAACEASGRSRGRTTSRWSTISAA</sequence>
<dbReference type="InterPro" id="IPR014770">
    <property type="entry name" value="Munc13_1"/>
</dbReference>
<dbReference type="PROSITE" id="PS51258">
    <property type="entry name" value="MHD1"/>
    <property type="match status" value="1"/>
</dbReference>
<dbReference type="Pfam" id="PF25761">
    <property type="entry name" value="TPR_PATROL1"/>
    <property type="match status" value="2"/>
</dbReference>
<feature type="compositionally biased region" description="Low complexity" evidence="1">
    <location>
        <begin position="103"/>
        <end position="118"/>
    </location>
</feature>
<feature type="region of interest" description="Disordered" evidence="1">
    <location>
        <begin position="1"/>
        <end position="23"/>
    </location>
</feature>
<evidence type="ECO:0008006" key="6">
    <source>
        <dbReference type="Google" id="ProtNLM"/>
    </source>
</evidence>
<reference evidence="4 5" key="1">
    <citation type="journal article" date="2019" name="Nat. Plants">
        <title>Genome sequencing of Musa balbisiana reveals subgenome evolution and function divergence in polyploid bananas.</title>
        <authorList>
            <person name="Yao X."/>
        </authorList>
    </citation>
    <scope>NUCLEOTIDE SEQUENCE [LARGE SCALE GENOMIC DNA]</scope>
    <source>
        <strain evidence="5">cv. DH-PKW</strain>
        <tissue evidence="4">Leaves</tissue>
    </source>
</reference>
<dbReference type="InterPro" id="IPR014772">
    <property type="entry name" value="Munc13_dom-2"/>
</dbReference>
<feature type="region of interest" description="Disordered" evidence="1">
    <location>
        <begin position="889"/>
        <end position="928"/>
    </location>
</feature>
<proteinExistence type="predicted"/>
<protein>
    <recommendedName>
        <fullName evidence="6">MHD1 domain-containing protein</fullName>
    </recommendedName>
</protein>
<feature type="compositionally biased region" description="Gly residues" evidence="1">
    <location>
        <begin position="892"/>
        <end position="911"/>
    </location>
</feature>
<organism evidence="4 5">
    <name type="scientific">Musa balbisiana</name>
    <name type="common">Banana</name>
    <dbReference type="NCBI Taxonomy" id="52838"/>
    <lineage>
        <taxon>Eukaryota</taxon>
        <taxon>Viridiplantae</taxon>
        <taxon>Streptophyta</taxon>
        <taxon>Embryophyta</taxon>
        <taxon>Tracheophyta</taxon>
        <taxon>Spermatophyta</taxon>
        <taxon>Magnoliopsida</taxon>
        <taxon>Liliopsida</taxon>
        <taxon>Zingiberales</taxon>
        <taxon>Musaceae</taxon>
        <taxon>Musa</taxon>
    </lineage>
</organism>
<dbReference type="PANTHER" id="PTHR31280">
    <property type="entry name" value="PROTEIN UNC-13 HOMOLOG"/>
    <property type="match status" value="1"/>
</dbReference>
<evidence type="ECO:0000259" key="3">
    <source>
        <dbReference type="PROSITE" id="PS51259"/>
    </source>
</evidence>
<dbReference type="STRING" id="52838.A0A4S8KH51"/>
<feature type="compositionally biased region" description="Basic and acidic residues" evidence="1">
    <location>
        <begin position="916"/>
        <end position="928"/>
    </location>
</feature>
<evidence type="ECO:0000256" key="1">
    <source>
        <dbReference type="SAM" id="MobiDB-lite"/>
    </source>
</evidence>
<comment type="caution">
    <text evidence="4">The sequence shown here is derived from an EMBL/GenBank/DDBJ whole genome shotgun (WGS) entry which is preliminary data.</text>
</comment>
<feature type="domain" description="MHD1" evidence="2">
    <location>
        <begin position="535"/>
        <end position="677"/>
    </location>
</feature>
<feature type="domain" description="MHD2" evidence="3">
    <location>
        <begin position="820"/>
        <end position="992"/>
    </location>
</feature>
<feature type="region of interest" description="Disordered" evidence="1">
    <location>
        <begin position="103"/>
        <end position="124"/>
    </location>
</feature>
<evidence type="ECO:0000313" key="5">
    <source>
        <dbReference type="Proteomes" id="UP000317650"/>
    </source>
</evidence>
<dbReference type="AlphaFoldDB" id="A0A4S8KH51"/>
<keyword evidence="5" id="KW-1185">Reference proteome</keyword>
<dbReference type="PANTHER" id="PTHR31280:SF1">
    <property type="entry name" value="OS03G0138600 PROTEIN"/>
    <property type="match status" value="1"/>
</dbReference>
<accession>A0A4S8KH51</accession>
<evidence type="ECO:0000313" key="4">
    <source>
        <dbReference type="EMBL" id="THU74696.1"/>
    </source>
</evidence>
<dbReference type="PROSITE" id="PS51259">
    <property type="entry name" value="MHD2"/>
    <property type="match status" value="1"/>
</dbReference>
<dbReference type="EMBL" id="PYDT01000001">
    <property type="protein sequence ID" value="THU74696.1"/>
    <property type="molecule type" value="Genomic_DNA"/>
</dbReference>
<dbReference type="Proteomes" id="UP000317650">
    <property type="component" value="Chromosome 4"/>
</dbReference>